<evidence type="ECO:0000256" key="7">
    <source>
        <dbReference type="SAM" id="Phobius"/>
    </source>
</evidence>
<evidence type="ECO:0000256" key="5">
    <source>
        <dbReference type="ARBA" id="ARBA00023043"/>
    </source>
</evidence>
<accession>A0A8X8XCV5</accession>
<dbReference type="AlphaFoldDB" id="A0A8X8XCV5"/>
<keyword evidence="2 7" id="KW-0812">Transmembrane</keyword>
<name>A0A8X8XCV5_SALSN</name>
<comment type="caution">
    <text evidence="9">The sequence shown here is derived from an EMBL/GenBank/DDBJ whole genome shotgun (WGS) entry which is preliminary data.</text>
</comment>
<sequence>MVGILIEPAEKKLYDNVAEGKTETIINLLQKDPFLLKKKFHLQTLRDMIHSLGLVDGGNGVTSFCISAKEKPLKKKVKQGRFPCNHVDCPHFRRNSKLPFTEHWKRSHGVKSNSRSDFCKHCGNYKFDPHPCRFMDPCPWKIIQYLTKDTKIDKKSKNSKWETPITILKQRISYFGSDHDTDEIKRLLRSGSTHSSQTPPVEWLTRKRDSIMVVVMAFQAAVSPTGGVWQEDTLAHKAGEAYKDPHIYRNFIRSNTVAFVSSLSIILLLIIGLPFRYRFFMIMWVSVTITYGASIMVATPKESLSRIIQLAIVAWVGLMTILLLANTTLSEIEECRN</sequence>
<protein>
    <recommendedName>
        <fullName evidence="8">PGG domain-containing protein</fullName>
    </recommendedName>
</protein>
<proteinExistence type="predicted"/>
<evidence type="ECO:0000256" key="3">
    <source>
        <dbReference type="ARBA" id="ARBA00022737"/>
    </source>
</evidence>
<dbReference type="Proteomes" id="UP000298416">
    <property type="component" value="Unassembled WGS sequence"/>
</dbReference>
<evidence type="ECO:0000256" key="4">
    <source>
        <dbReference type="ARBA" id="ARBA00022989"/>
    </source>
</evidence>
<evidence type="ECO:0000259" key="8">
    <source>
        <dbReference type="Pfam" id="PF13962"/>
    </source>
</evidence>
<gene>
    <name evidence="9" type="ORF">SASPL_129298</name>
</gene>
<dbReference type="InterPro" id="IPR026961">
    <property type="entry name" value="PGG_dom"/>
</dbReference>
<evidence type="ECO:0000313" key="10">
    <source>
        <dbReference type="Proteomes" id="UP000298416"/>
    </source>
</evidence>
<keyword evidence="10" id="KW-1185">Reference proteome</keyword>
<dbReference type="Pfam" id="PF13962">
    <property type="entry name" value="PGG"/>
    <property type="match status" value="1"/>
</dbReference>
<dbReference type="PANTHER" id="PTHR24186:SF37">
    <property type="entry name" value="PGG DOMAIN-CONTAINING PROTEIN"/>
    <property type="match status" value="1"/>
</dbReference>
<dbReference type="GO" id="GO:0005886">
    <property type="term" value="C:plasma membrane"/>
    <property type="evidence" value="ECO:0007669"/>
    <property type="project" value="TreeGrafter"/>
</dbReference>
<feature type="transmembrane region" description="Helical" evidence="7">
    <location>
        <begin position="256"/>
        <end position="273"/>
    </location>
</feature>
<keyword evidence="3" id="KW-0677">Repeat</keyword>
<feature type="transmembrane region" description="Helical" evidence="7">
    <location>
        <begin position="310"/>
        <end position="329"/>
    </location>
</feature>
<comment type="subcellular location">
    <subcellularLocation>
        <location evidence="1">Membrane</location>
        <topology evidence="1">Multi-pass membrane protein</topology>
    </subcellularLocation>
</comment>
<evidence type="ECO:0000256" key="6">
    <source>
        <dbReference type="ARBA" id="ARBA00023136"/>
    </source>
</evidence>
<reference evidence="9" key="2">
    <citation type="submission" date="2020-08" db="EMBL/GenBank/DDBJ databases">
        <title>Plant Genome Project.</title>
        <authorList>
            <person name="Zhang R.-G."/>
        </authorList>
    </citation>
    <scope>NUCLEOTIDE SEQUENCE</scope>
    <source>
        <strain evidence="9">Huo1</strain>
        <tissue evidence="9">Leaf</tissue>
    </source>
</reference>
<keyword evidence="4 7" id="KW-1133">Transmembrane helix</keyword>
<organism evidence="9">
    <name type="scientific">Salvia splendens</name>
    <name type="common">Scarlet sage</name>
    <dbReference type="NCBI Taxonomy" id="180675"/>
    <lineage>
        <taxon>Eukaryota</taxon>
        <taxon>Viridiplantae</taxon>
        <taxon>Streptophyta</taxon>
        <taxon>Embryophyta</taxon>
        <taxon>Tracheophyta</taxon>
        <taxon>Spermatophyta</taxon>
        <taxon>Magnoliopsida</taxon>
        <taxon>eudicotyledons</taxon>
        <taxon>Gunneridae</taxon>
        <taxon>Pentapetalae</taxon>
        <taxon>asterids</taxon>
        <taxon>lamiids</taxon>
        <taxon>Lamiales</taxon>
        <taxon>Lamiaceae</taxon>
        <taxon>Nepetoideae</taxon>
        <taxon>Mentheae</taxon>
        <taxon>Salviinae</taxon>
        <taxon>Salvia</taxon>
        <taxon>Salvia subgen. Calosphace</taxon>
        <taxon>core Calosphace</taxon>
    </lineage>
</organism>
<reference evidence="9" key="1">
    <citation type="submission" date="2018-01" db="EMBL/GenBank/DDBJ databases">
        <authorList>
            <person name="Mao J.F."/>
        </authorList>
    </citation>
    <scope>NUCLEOTIDE SEQUENCE</scope>
    <source>
        <strain evidence="9">Huo1</strain>
        <tissue evidence="9">Leaf</tissue>
    </source>
</reference>
<keyword evidence="5" id="KW-0040">ANK repeat</keyword>
<feature type="domain" description="PGG" evidence="8">
    <location>
        <begin position="210"/>
        <end position="293"/>
    </location>
</feature>
<evidence type="ECO:0000256" key="1">
    <source>
        <dbReference type="ARBA" id="ARBA00004141"/>
    </source>
</evidence>
<dbReference type="EMBL" id="PNBA02000010">
    <property type="protein sequence ID" value="KAG6411220.1"/>
    <property type="molecule type" value="Genomic_DNA"/>
</dbReference>
<keyword evidence="6 7" id="KW-0472">Membrane</keyword>
<feature type="transmembrane region" description="Helical" evidence="7">
    <location>
        <begin position="279"/>
        <end position="298"/>
    </location>
</feature>
<evidence type="ECO:0000313" key="9">
    <source>
        <dbReference type="EMBL" id="KAG6411220.1"/>
    </source>
</evidence>
<dbReference type="PANTHER" id="PTHR24186">
    <property type="entry name" value="PROTEIN PHOSPHATASE 1 REGULATORY SUBUNIT"/>
    <property type="match status" value="1"/>
</dbReference>
<evidence type="ECO:0000256" key="2">
    <source>
        <dbReference type="ARBA" id="ARBA00022692"/>
    </source>
</evidence>